<keyword evidence="3" id="KW-1003">Cell membrane</keyword>
<protein>
    <submittedName>
        <fullName evidence="8">Na+/H+ antiporter subunit E</fullName>
    </submittedName>
</protein>
<comment type="subcellular location">
    <subcellularLocation>
        <location evidence="1">Cell membrane</location>
        <topology evidence="1">Multi-pass membrane protein</topology>
    </subcellularLocation>
</comment>
<evidence type="ECO:0000313" key="9">
    <source>
        <dbReference type="Proteomes" id="UP001596380"/>
    </source>
</evidence>
<dbReference type="NCBIfam" id="NF006521">
    <property type="entry name" value="PRK08965.1-5"/>
    <property type="match status" value="1"/>
</dbReference>
<comment type="caution">
    <text evidence="8">The sequence shown here is derived from an EMBL/GenBank/DDBJ whole genome shotgun (WGS) entry which is preliminary data.</text>
</comment>
<dbReference type="PANTHER" id="PTHR34584">
    <property type="entry name" value="NA(+)/H(+) ANTIPORTER SUBUNIT E1"/>
    <property type="match status" value="1"/>
</dbReference>
<keyword evidence="9" id="KW-1185">Reference proteome</keyword>
<reference evidence="9" key="1">
    <citation type="journal article" date="2019" name="Int. J. Syst. Evol. Microbiol.">
        <title>The Global Catalogue of Microorganisms (GCM) 10K type strain sequencing project: providing services to taxonomists for standard genome sequencing and annotation.</title>
        <authorList>
            <consortium name="The Broad Institute Genomics Platform"/>
            <consortium name="The Broad Institute Genome Sequencing Center for Infectious Disease"/>
            <person name="Wu L."/>
            <person name="Ma J."/>
        </authorList>
    </citation>
    <scope>NUCLEOTIDE SEQUENCE [LARGE SCALE GENOMIC DNA]</scope>
    <source>
        <strain evidence="9">JCM 3369</strain>
    </source>
</reference>
<keyword evidence="4 7" id="KW-0812">Transmembrane</keyword>
<evidence type="ECO:0000256" key="2">
    <source>
        <dbReference type="ARBA" id="ARBA00006228"/>
    </source>
</evidence>
<dbReference type="EMBL" id="JBHSXS010000045">
    <property type="protein sequence ID" value="MFC6885963.1"/>
    <property type="molecule type" value="Genomic_DNA"/>
</dbReference>
<dbReference type="PANTHER" id="PTHR34584:SF1">
    <property type="entry name" value="NA(+)_H(+) ANTIPORTER SUBUNIT E1"/>
    <property type="match status" value="1"/>
</dbReference>
<dbReference type="RefSeq" id="WP_160826534.1">
    <property type="nucleotide sequence ID" value="NZ_JBHSXE010000001.1"/>
</dbReference>
<evidence type="ECO:0000256" key="4">
    <source>
        <dbReference type="ARBA" id="ARBA00022692"/>
    </source>
</evidence>
<feature type="transmembrane region" description="Helical" evidence="7">
    <location>
        <begin position="37"/>
        <end position="56"/>
    </location>
</feature>
<gene>
    <name evidence="8" type="ORF">ACFQKB_39815</name>
</gene>
<dbReference type="InterPro" id="IPR002758">
    <property type="entry name" value="Cation_antiport_E"/>
</dbReference>
<proteinExistence type="inferred from homology"/>
<name>A0ABW2CVZ0_9ACTN</name>
<evidence type="ECO:0000256" key="3">
    <source>
        <dbReference type="ARBA" id="ARBA00022475"/>
    </source>
</evidence>
<dbReference type="Proteomes" id="UP001596380">
    <property type="component" value="Unassembled WGS sequence"/>
</dbReference>
<keyword evidence="6 7" id="KW-0472">Membrane</keyword>
<evidence type="ECO:0000256" key="1">
    <source>
        <dbReference type="ARBA" id="ARBA00004651"/>
    </source>
</evidence>
<organism evidence="8 9">
    <name type="scientific">Actinomadura yumaensis</name>
    <dbReference type="NCBI Taxonomy" id="111807"/>
    <lineage>
        <taxon>Bacteria</taxon>
        <taxon>Bacillati</taxon>
        <taxon>Actinomycetota</taxon>
        <taxon>Actinomycetes</taxon>
        <taxon>Streptosporangiales</taxon>
        <taxon>Thermomonosporaceae</taxon>
        <taxon>Actinomadura</taxon>
    </lineage>
</organism>
<evidence type="ECO:0000256" key="7">
    <source>
        <dbReference type="SAM" id="Phobius"/>
    </source>
</evidence>
<comment type="similarity">
    <text evidence="2">Belongs to the CPA3 antiporters (TC 2.A.63) subunit E family.</text>
</comment>
<dbReference type="Pfam" id="PF01899">
    <property type="entry name" value="MNHE"/>
    <property type="match status" value="1"/>
</dbReference>
<evidence type="ECO:0000313" key="8">
    <source>
        <dbReference type="EMBL" id="MFC6885963.1"/>
    </source>
</evidence>
<evidence type="ECO:0000256" key="5">
    <source>
        <dbReference type="ARBA" id="ARBA00022989"/>
    </source>
</evidence>
<accession>A0ABW2CVZ0</accession>
<evidence type="ECO:0000256" key="6">
    <source>
        <dbReference type="ARBA" id="ARBA00023136"/>
    </source>
</evidence>
<sequence>MSDLPPFSVRVGRRVVQLPLVVWLTVIWLLMWDGPSAANVASGVAVALVLVLVFPLPPLDPGLRIRPVGLVVFAVRFAFDLLRSAGPLTWQAFGSAGRDTVNSVIGVTLRTRSDLILAGTAIALSAVPGTLVVDARLATSTLFLHVLGGADDAQLDRARAAVLALERRVVRAFGTREDLRAIAGDAR</sequence>
<feature type="transmembrane region" description="Helical" evidence="7">
    <location>
        <begin position="12"/>
        <end position="31"/>
    </location>
</feature>
<keyword evidence="5 7" id="KW-1133">Transmembrane helix</keyword>